<comment type="caution">
    <text evidence="1">The sequence shown here is derived from an EMBL/GenBank/DDBJ whole genome shotgun (WGS) entry which is preliminary data.</text>
</comment>
<dbReference type="EMBL" id="JAWJWE010000001">
    <property type="protein sequence ID" value="KAK6645332.1"/>
    <property type="molecule type" value="Genomic_DNA"/>
</dbReference>
<name>A0AAN8SEK7_POLSC</name>
<accession>A0AAN8SEK7</accession>
<proteinExistence type="predicted"/>
<evidence type="ECO:0000313" key="1">
    <source>
        <dbReference type="EMBL" id="KAK6645332.1"/>
    </source>
</evidence>
<sequence length="99" mass="11149">MINNIRSDAVIDTNTKLEFPETRDVGLDAILFHRNSLCTENACIKRDKNQVTQKRIMRNKLTKGRRCEKKVLVTLGLRVELVSSLSTCAWCLVPGVSSS</sequence>
<gene>
    <name evidence="1" type="ORF">RUM43_001608</name>
</gene>
<organism evidence="1 2">
    <name type="scientific">Polyplax serrata</name>
    <name type="common">Common mouse louse</name>
    <dbReference type="NCBI Taxonomy" id="468196"/>
    <lineage>
        <taxon>Eukaryota</taxon>
        <taxon>Metazoa</taxon>
        <taxon>Ecdysozoa</taxon>
        <taxon>Arthropoda</taxon>
        <taxon>Hexapoda</taxon>
        <taxon>Insecta</taxon>
        <taxon>Pterygota</taxon>
        <taxon>Neoptera</taxon>
        <taxon>Paraneoptera</taxon>
        <taxon>Psocodea</taxon>
        <taxon>Troctomorpha</taxon>
        <taxon>Phthiraptera</taxon>
        <taxon>Anoplura</taxon>
        <taxon>Polyplacidae</taxon>
        <taxon>Polyplax</taxon>
    </lineage>
</organism>
<reference evidence="1 2" key="1">
    <citation type="submission" date="2023-10" db="EMBL/GenBank/DDBJ databases">
        <title>Genomes of two closely related lineages of the louse Polyplax serrata with different host specificities.</title>
        <authorList>
            <person name="Martinu J."/>
            <person name="Tarabai H."/>
            <person name="Stefka J."/>
            <person name="Hypsa V."/>
        </authorList>
    </citation>
    <scope>NUCLEOTIDE SEQUENCE [LARGE SCALE GENOMIC DNA]</scope>
    <source>
        <strain evidence="1">HR10_N</strain>
    </source>
</reference>
<evidence type="ECO:0000313" key="2">
    <source>
        <dbReference type="Proteomes" id="UP001372834"/>
    </source>
</evidence>
<protein>
    <submittedName>
        <fullName evidence="1">Uncharacterized protein</fullName>
    </submittedName>
</protein>
<dbReference type="Proteomes" id="UP001372834">
    <property type="component" value="Unassembled WGS sequence"/>
</dbReference>
<dbReference type="AlphaFoldDB" id="A0AAN8SEK7"/>